<feature type="region of interest" description="Disordered" evidence="1">
    <location>
        <begin position="1"/>
        <end position="30"/>
    </location>
</feature>
<dbReference type="Proteomes" id="UP000245119">
    <property type="component" value="Linkage Group LG4"/>
</dbReference>
<feature type="compositionally biased region" description="Polar residues" evidence="1">
    <location>
        <begin position="10"/>
        <end position="20"/>
    </location>
</feature>
<gene>
    <name evidence="2" type="ORF">C0Q70_07174</name>
</gene>
<evidence type="ECO:0000256" key="1">
    <source>
        <dbReference type="SAM" id="MobiDB-lite"/>
    </source>
</evidence>
<protein>
    <submittedName>
        <fullName evidence="2">Uncharacterized protein</fullName>
    </submittedName>
</protein>
<name>A0A2T7PEB0_POMCA</name>
<dbReference type="EMBL" id="PZQS01000004">
    <property type="protein sequence ID" value="PVD31756.1"/>
    <property type="molecule type" value="Genomic_DNA"/>
</dbReference>
<accession>A0A2T7PEB0</accession>
<reference evidence="2 3" key="1">
    <citation type="submission" date="2018-04" db="EMBL/GenBank/DDBJ databases">
        <title>The genome of golden apple snail Pomacea canaliculata provides insight into stress tolerance and invasive adaptation.</title>
        <authorList>
            <person name="Liu C."/>
            <person name="Liu B."/>
            <person name="Ren Y."/>
            <person name="Zhang Y."/>
            <person name="Wang H."/>
            <person name="Li S."/>
            <person name="Jiang F."/>
            <person name="Yin L."/>
            <person name="Zhang G."/>
            <person name="Qian W."/>
            <person name="Fan W."/>
        </authorList>
    </citation>
    <scope>NUCLEOTIDE SEQUENCE [LARGE SCALE GENOMIC DNA]</scope>
    <source>
        <strain evidence="2">SZHN2017</strain>
        <tissue evidence="2">Muscle</tissue>
    </source>
</reference>
<evidence type="ECO:0000313" key="2">
    <source>
        <dbReference type="EMBL" id="PVD31756.1"/>
    </source>
</evidence>
<keyword evidence="3" id="KW-1185">Reference proteome</keyword>
<evidence type="ECO:0000313" key="3">
    <source>
        <dbReference type="Proteomes" id="UP000245119"/>
    </source>
</evidence>
<proteinExistence type="predicted"/>
<organism evidence="2 3">
    <name type="scientific">Pomacea canaliculata</name>
    <name type="common">Golden apple snail</name>
    <dbReference type="NCBI Taxonomy" id="400727"/>
    <lineage>
        <taxon>Eukaryota</taxon>
        <taxon>Metazoa</taxon>
        <taxon>Spiralia</taxon>
        <taxon>Lophotrochozoa</taxon>
        <taxon>Mollusca</taxon>
        <taxon>Gastropoda</taxon>
        <taxon>Caenogastropoda</taxon>
        <taxon>Architaenioglossa</taxon>
        <taxon>Ampullarioidea</taxon>
        <taxon>Ampullariidae</taxon>
        <taxon>Pomacea</taxon>
    </lineage>
</organism>
<dbReference type="AlphaFoldDB" id="A0A2T7PEB0"/>
<comment type="caution">
    <text evidence="2">The sequence shown here is derived from an EMBL/GenBank/DDBJ whole genome shotgun (WGS) entry which is preliminary data.</text>
</comment>
<sequence>MRQPAAAADKSTSGNNNTVGWSRDTEHSASPSLAEVQCQLIERRFAQFSHFRSEVAAASCHVERLWCVYRRMRVLLALWSLEIERKSRNCCFLTTVELIRRSAAPILDEGTLTLA</sequence>